<protein>
    <submittedName>
        <fullName evidence="3 4">Uncharacterized protein</fullName>
    </submittedName>
</protein>
<feature type="region of interest" description="Disordered" evidence="1">
    <location>
        <begin position="89"/>
        <end position="134"/>
    </location>
</feature>
<evidence type="ECO:0000256" key="1">
    <source>
        <dbReference type="SAM" id="MobiDB-lite"/>
    </source>
</evidence>
<feature type="compositionally biased region" description="Low complexity" evidence="1">
    <location>
        <begin position="92"/>
        <end position="101"/>
    </location>
</feature>
<evidence type="ECO:0000313" key="4">
    <source>
        <dbReference type="WBParaSite" id="PgR090_g024_t04"/>
    </source>
</evidence>
<evidence type="ECO:0000313" key="3">
    <source>
        <dbReference type="WBParaSite" id="PgR090_g024_t03"/>
    </source>
</evidence>
<dbReference type="Proteomes" id="UP000887569">
    <property type="component" value="Unplaced"/>
</dbReference>
<proteinExistence type="predicted"/>
<feature type="compositionally biased region" description="Basic residues" evidence="1">
    <location>
        <begin position="102"/>
        <end position="113"/>
    </location>
</feature>
<dbReference type="AlphaFoldDB" id="A0A915C551"/>
<dbReference type="WBParaSite" id="PgR090_g024_t03">
    <property type="protein sequence ID" value="PgR090_g024_t03"/>
    <property type="gene ID" value="PgR090_g024"/>
</dbReference>
<reference evidence="3 4" key="1">
    <citation type="submission" date="2022-11" db="UniProtKB">
        <authorList>
            <consortium name="WormBaseParasite"/>
        </authorList>
    </citation>
    <scope>IDENTIFICATION</scope>
</reference>
<accession>A0A915C551</accession>
<keyword evidence="2" id="KW-1185">Reference proteome</keyword>
<feature type="region of interest" description="Disordered" evidence="1">
    <location>
        <begin position="1"/>
        <end position="34"/>
    </location>
</feature>
<dbReference type="WBParaSite" id="PgR090_g024_t04">
    <property type="protein sequence ID" value="PgR090_g024_t04"/>
    <property type="gene ID" value="PgR090_g024"/>
</dbReference>
<name>A0A915C551_PARUN</name>
<sequence length="157" mass="16293">MSNGDMADPTTSGVVSSGTTPSSNRSLKDDGHNVETTVMSDAIVECLRGAESDSISGKELSNLVVDLPSTSDTQSTNLTLNSTYWRPGYPFASKSKSSSSAGKRKAALPKKRPAALEGPVNISADTGEVEEDSTSAAAEIVLGVDESGPVTRTGKRR</sequence>
<evidence type="ECO:0000313" key="2">
    <source>
        <dbReference type="Proteomes" id="UP000887569"/>
    </source>
</evidence>
<feature type="compositionally biased region" description="Low complexity" evidence="1">
    <location>
        <begin position="9"/>
        <end position="23"/>
    </location>
</feature>
<organism evidence="2 5">
    <name type="scientific">Parascaris univalens</name>
    <name type="common">Nematode worm</name>
    <dbReference type="NCBI Taxonomy" id="6257"/>
    <lineage>
        <taxon>Eukaryota</taxon>
        <taxon>Metazoa</taxon>
        <taxon>Ecdysozoa</taxon>
        <taxon>Nematoda</taxon>
        <taxon>Chromadorea</taxon>
        <taxon>Rhabditida</taxon>
        <taxon>Spirurina</taxon>
        <taxon>Ascaridomorpha</taxon>
        <taxon>Ascaridoidea</taxon>
        <taxon>Ascarididae</taxon>
        <taxon>Parascaris</taxon>
    </lineage>
</organism>
<dbReference type="WBParaSite" id="PgR090_g024_t05">
    <property type="protein sequence ID" value="PgR090_g024_t05"/>
    <property type="gene ID" value="PgR090_g024"/>
</dbReference>
<evidence type="ECO:0000313" key="5">
    <source>
        <dbReference type="WBParaSite" id="PgR090_g024_t05"/>
    </source>
</evidence>